<evidence type="ECO:0000313" key="18">
    <source>
        <dbReference type="EMBL" id="KAG7462928.1"/>
    </source>
</evidence>
<dbReference type="GO" id="GO:0003677">
    <property type="term" value="F:DNA binding"/>
    <property type="evidence" value="ECO:0007669"/>
    <property type="project" value="UniProtKB-UniRule"/>
</dbReference>
<dbReference type="Pfam" id="PF09011">
    <property type="entry name" value="HMG_box_2"/>
    <property type="match status" value="1"/>
</dbReference>
<protein>
    <recommendedName>
        <fullName evidence="11">Transcription factor A, mitochondrial</fullName>
    </recommendedName>
</protein>
<dbReference type="InterPro" id="IPR050342">
    <property type="entry name" value="HMGB"/>
</dbReference>
<dbReference type="PROSITE" id="PS50118">
    <property type="entry name" value="HMG_BOX_2"/>
    <property type="match status" value="2"/>
</dbReference>
<evidence type="ECO:0000256" key="14">
    <source>
        <dbReference type="PROSITE-ProRule" id="PRU00267"/>
    </source>
</evidence>
<evidence type="ECO:0000256" key="12">
    <source>
        <dbReference type="ARBA" id="ARBA00045216"/>
    </source>
</evidence>
<evidence type="ECO:0000256" key="3">
    <source>
        <dbReference type="ARBA" id="ARBA00022737"/>
    </source>
</evidence>
<keyword evidence="9" id="KW-0804">Transcription</keyword>
<comment type="function">
    <text evidence="12">Binds to the mitochondrial light strand promoter and functions in mitochondrial transcription regulation. Component of the mitochondrial transcription initiation complex, composed at least of TFB2M, TFAM and POLRMT that is required for basal transcription of mitochondrial DNA. In this complex, TFAM recruits POLRMT to a specific promoter whereas TFB2M induces structural changes in POLRMT to enable promoter opening and trapping of the DNA non-template strand. Required for accurate and efficient promoter recognition by the mitochondrial RNA polymerase. Promotes transcription initiation from the HSP1 and the light strand promoter by binding immediately upstream of transcriptional start sites. Is able to unwind DNA. Bends the mitochondrial light strand promoter DNA into a U-turn shape via its HMG boxes. Required for maintenance of normal levels of mitochondrial DNA. May play a role in organizing and compacting mitochondrial DNA.</text>
</comment>
<accession>A0A9D3T6J7</accession>
<dbReference type="GO" id="GO:0006357">
    <property type="term" value="P:regulation of transcription by RNA polymerase II"/>
    <property type="evidence" value="ECO:0007669"/>
    <property type="project" value="TreeGrafter"/>
</dbReference>
<comment type="caution">
    <text evidence="18">The sequence shown here is derived from an EMBL/GenBank/DDBJ whole genome shotgun (WGS) entry which is preliminary data.</text>
</comment>
<keyword evidence="8" id="KW-0010">Activator</keyword>
<keyword evidence="5" id="KW-0805">Transcription regulation</keyword>
<comment type="subunit">
    <text evidence="13">Monomer; binds DNA as a monomer. Homodimer. Component of the mitochondrial transcription initiation complex, composed at least of TFB2M, TFAM and POLRMT. In this complex TFAM recruits POLRMT to the promoter whereas TFB2M induces structural changes in POLRMT to enable promoter opening and trapping of the DNA non-template strand. Upon metabolic stress, forms a complex composed of FOXO3, SIRT3, TFAM and POLRMT. Interacts with TFB1M and TFB2M. Interacts with CLPX; this enhances DNA-binding.</text>
</comment>
<feature type="compositionally biased region" description="Basic residues" evidence="16">
    <location>
        <begin position="276"/>
        <end position="286"/>
    </location>
</feature>
<evidence type="ECO:0000256" key="2">
    <source>
        <dbReference type="ARBA" id="ARBA00022553"/>
    </source>
</evidence>
<dbReference type="InterPro" id="IPR036910">
    <property type="entry name" value="HMG_box_dom_sf"/>
</dbReference>
<keyword evidence="15" id="KW-0175">Coiled coil</keyword>
<dbReference type="OrthoDB" id="5550281at2759"/>
<keyword evidence="7" id="KW-0496">Mitochondrion</keyword>
<keyword evidence="3" id="KW-0677">Repeat</keyword>
<dbReference type="PANTHER" id="PTHR48112">
    <property type="entry name" value="HIGH MOBILITY GROUP PROTEIN DSP1"/>
    <property type="match status" value="1"/>
</dbReference>
<dbReference type="Gene3D" id="1.10.30.10">
    <property type="entry name" value="High mobility group box domain"/>
    <property type="match status" value="2"/>
</dbReference>
<evidence type="ECO:0000256" key="6">
    <source>
        <dbReference type="ARBA" id="ARBA00023125"/>
    </source>
</evidence>
<evidence type="ECO:0000256" key="4">
    <source>
        <dbReference type="ARBA" id="ARBA00022946"/>
    </source>
</evidence>
<dbReference type="AlphaFoldDB" id="A0A9D3T6J7"/>
<evidence type="ECO:0000256" key="13">
    <source>
        <dbReference type="ARBA" id="ARBA00046467"/>
    </source>
</evidence>
<dbReference type="FunFam" id="1.10.30.10:FF:000043">
    <property type="entry name" value="Transcription factor A, mitochondrial"/>
    <property type="match status" value="1"/>
</dbReference>
<dbReference type="InterPro" id="IPR009071">
    <property type="entry name" value="HMG_box_dom"/>
</dbReference>
<organism evidence="18 19">
    <name type="scientific">Megalops atlanticus</name>
    <name type="common">Tarpon</name>
    <name type="synonym">Clupea gigantea</name>
    <dbReference type="NCBI Taxonomy" id="7932"/>
    <lineage>
        <taxon>Eukaryota</taxon>
        <taxon>Metazoa</taxon>
        <taxon>Chordata</taxon>
        <taxon>Craniata</taxon>
        <taxon>Vertebrata</taxon>
        <taxon>Euteleostomi</taxon>
        <taxon>Actinopterygii</taxon>
        <taxon>Neopterygii</taxon>
        <taxon>Teleostei</taxon>
        <taxon>Elopiformes</taxon>
        <taxon>Megalopidae</taxon>
        <taxon>Megalops</taxon>
    </lineage>
</organism>
<dbReference type="GO" id="GO:0042645">
    <property type="term" value="C:mitochondrial nucleoid"/>
    <property type="evidence" value="ECO:0007669"/>
    <property type="project" value="UniProtKB-SubCell"/>
</dbReference>
<evidence type="ECO:0000256" key="15">
    <source>
        <dbReference type="SAM" id="Coils"/>
    </source>
</evidence>
<proteinExistence type="predicted"/>
<evidence type="ECO:0000256" key="11">
    <source>
        <dbReference type="ARBA" id="ARBA00040582"/>
    </source>
</evidence>
<evidence type="ECO:0000313" key="19">
    <source>
        <dbReference type="Proteomes" id="UP001046870"/>
    </source>
</evidence>
<dbReference type="SMART" id="SM00398">
    <property type="entry name" value="HMG"/>
    <property type="match status" value="2"/>
</dbReference>
<feature type="compositionally biased region" description="Low complexity" evidence="16">
    <location>
        <begin position="259"/>
        <end position="271"/>
    </location>
</feature>
<keyword evidence="19" id="KW-1185">Reference proteome</keyword>
<feature type="coiled-coil region" evidence="15">
    <location>
        <begin position="200"/>
        <end position="227"/>
    </location>
</feature>
<dbReference type="Pfam" id="PF00505">
    <property type="entry name" value="HMG_box"/>
    <property type="match status" value="1"/>
</dbReference>
<feature type="DNA-binding region" description="HMG box" evidence="14">
    <location>
        <begin position="154"/>
        <end position="218"/>
    </location>
</feature>
<keyword evidence="2" id="KW-0597">Phosphoprotein</keyword>
<sequence>MMSLISVGGNLLGRFLGLSTNALLVRCSCNPACLGPVVKNLSTTSDGPPRRPPTGYIRFMTQQHPVISKQYPDMKLVDITRKIAQQWKALTPAQKLPFEQAASAAREQYKADMIKYQSQLTPVQSAALKQEKQQKRAKRKVIKKKRELTMLGKPKRCRSAFNIFMAEHFEEAKGATMQGKMKSLMDDWQKLQDSYKKIYMQLAEDDKVRYENEMKSWEEHMREIGREDLIRRKELMSRKTGKAKGIRRKANVEIVKTKVAAKSAGSKASTGPNMRMPRRNMKKNEE</sequence>
<dbReference type="Proteomes" id="UP001046870">
    <property type="component" value="Chromosome 16"/>
</dbReference>
<dbReference type="PANTHER" id="PTHR48112:SF36">
    <property type="entry name" value="TRANSCRIPTION FACTOR A, MITOCHONDRIAL"/>
    <property type="match status" value="1"/>
</dbReference>
<feature type="region of interest" description="Disordered" evidence="16">
    <location>
        <begin position="259"/>
        <end position="286"/>
    </location>
</feature>
<gene>
    <name evidence="18" type="ORF">MATL_G00189900</name>
</gene>
<keyword evidence="14" id="KW-0539">Nucleus</keyword>
<dbReference type="GO" id="GO:0005634">
    <property type="term" value="C:nucleus"/>
    <property type="evidence" value="ECO:0007669"/>
    <property type="project" value="UniProtKB-UniRule"/>
</dbReference>
<name>A0A9D3T6J7_MEGAT</name>
<evidence type="ECO:0000256" key="5">
    <source>
        <dbReference type="ARBA" id="ARBA00023015"/>
    </source>
</evidence>
<keyword evidence="6 14" id="KW-0238">DNA-binding</keyword>
<evidence type="ECO:0000256" key="8">
    <source>
        <dbReference type="ARBA" id="ARBA00023159"/>
    </source>
</evidence>
<comment type="subcellular location">
    <subcellularLocation>
        <location evidence="1">Mitochondrion matrix</location>
        <location evidence="1">Mitochondrion nucleoid</location>
    </subcellularLocation>
</comment>
<feature type="DNA-binding region" description="HMG box" evidence="14">
    <location>
        <begin position="49"/>
        <end position="117"/>
    </location>
</feature>
<evidence type="ECO:0000256" key="9">
    <source>
        <dbReference type="ARBA" id="ARBA00023163"/>
    </source>
</evidence>
<evidence type="ECO:0000256" key="16">
    <source>
        <dbReference type="SAM" id="MobiDB-lite"/>
    </source>
</evidence>
<dbReference type="CDD" id="cd00084">
    <property type="entry name" value="HMG-box_SF"/>
    <property type="match status" value="1"/>
</dbReference>
<keyword evidence="10" id="KW-1135">Mitochondrion nucleoid</keyword>
<reference evidence="18" key="1">
    <citation type="submission" date="2021-01" db="EMBL/GenBank/DDBJ databases">
        <authorList>
            <person name="Zahm M."/>
            <person name="Roques C."/>
            <person name="Cabau C."/>
            <person name="Klopp C."/>
            <person name="Donnadieu C."/>
            <person name="Jouanno E."/>
            <person name="Lampietro C."/>
            <person name="Louis A."/>
            <person name="Herpin A."/>
            <person name="Echchiki A."/>
            <person name="Berthelot C."/>
            <person name="Parey E."/>
            <person name="Roest-Crollius H."/>
            <person name="Braasch I."/>
            <person name="Postlethwait J."/>
            <person name="Bobe J."/>
            <person name="Montfort J."/>
            <person name="Bouchez O."/>
            <person name="Begum T."/>
            <person name="Mejri S."/>
            <person name="Adams A."/>
            <person name="Chen W.-J."/>
            <person name="Guiguen Y."/>
        </authorList>
    </citation>
    <scope>NUCLEOTIDE SEQUENCE</scope>
    <source>
        <strain evidence="18">YG-15Mar2019-1</strain>
        <tissue evidence="18">Brain</tissue>
    </source>
</reference>
<dbReference type="EMBL" id="JAFDVH010000016">
    <property type="protein sequence ID" value="KAG7462928.1"/>
    <property type="molecule type" value="Genomic_DNA"/>
</dbReference>
<dbReference type="CDD" id="cd21987">
    <property type="entry name" value="HMG-box_TFAM_rpt2"/>
    <property type="match status" value="1"/>
</dbReference>
<feature type="domain" description="HMG box" evidence="17">
    <location>
        <begin position="49"/>
        <end position="117"/>
    </location>
</feature>
<evidence type="ECO:0000256" key="7">
    <source>
        <dbReference type="ARBA" id="ARBA00023128"/>
    </source>
</evidence>
<feature type="domain" description="HMG box" evidence="17">
    <location>
        <begin position="154"/>
        <end position="218"/>
    </location>
</feature>
<keyword evidence="4" id="KW-0809">Transit peptide</keyword>
<evidence type="ECO:0000256" key="10">
    <source>
        <dbReference type="ARBA" id="ARBA00023271"/>
    </source>
</evidence>
<dbReference type="SUPFAM" id="SSF47095">
    <property type="entry name" value="HMG-box"/>
    <property type="match status" value="2"/>
</dbReference>
<evidence type="ECO:0000256" key="1">
    <source>
        <dbReference type="ARBA" id="ARBA00004436"/>
    </source>
</evidence>
<evidence type="ECO:0000259" key="17">
    <source>
        <dbReference type="PROSITE" id="PS50118"/>
    </source>
</evidence>